<evidence type="ECO:0000313" key="1">
    <source>
        <dbReference type="EMBL" id="CAI6330418.1"/>
    </source>
</evidence>
<evidence type="ECO:0000313" key="2">
    <source>
        <dbReference type="Proteomes" id="UP001152607"/>
    </source>
</evidence>
<protein>
    <submittedName>
        <fullName evidence="1">Uncharacterized protein</fullName>
    </submittedName>
</protein>
<sequence length="59" mass="6578">MISWVTDFLSYLTADARHPRHHRTTYLAKIFTPSIDYLLSAPSTSLTAISSTSNIVPPD</sequence>
<dbReference type="AlphaFoldDB" id="A0A9W4UBG6"/>
<accession>A0A9W4UBG6</accession>
<comment type="caution">
    <text evidence="1">The sequence shown here is derived from an EMBL/GenBank/DDBJ whole genome shotgun (WGS) entry which is preliminary data.</text>
</comment>
<gene>
    <name evidence="1" type="ORF">PDIGIT_LOCUS4235</name>
</gene>
<name>A0A9W4UBG6_9PLEO</name>
<keyword evidence="2" id="KW-1185">Reference proteome</keyword>
<dbReference type="Proteomes" id="UP001152607">
    <property type="component" value="Unassembled WGS sequence"/>
</dbReference>
<reference evidence="1" key="1">
    <citation type="submission" date="2023-01" db="EMBL/GenBank/DDBJ databases">
        <authorList>
            <person name="Van Ghelder C."/>
            <person name="Rancurel C."/>
        </authorList>
    </citation>
    <scope>NUCLEOTIDE SEQUENCE</scope>
    <source>
        <strain evidence="1">CNCM I-4278</strain>
    </source>
</reference>
<proteinExistence type="predicted"/>
<organism evidence="1 2">
    <name type="scientific">Periconia digitata</name>
    <dbReference type="NCBI Taxonomy" id="1303443"/>
    <lineage>
        <taxon>Eukaryota</taxon>
        <taxon>Fungi</taxon>
        <taxon>Dikarya</taxon>
        <taxon>Ascomycota</taxon>
        <taxon>Pezizomycotina</taxon>
        <taxon>Dothideomycetes</taxon>
        <taxon>Pleosporomycetidae</taxon>
        <taxon>Pleosporales</taxon>
        <taxon>Massarineae</taxon>
        <taxon>Periconiaceae</taxon>
        <taxon>Periconia</taxon>
    </lineage>
</organism>
<dbReference type="EMBL" id="CAOQHR010000002">
    <property type="protein sequence ID" value="CAI6330418.1"/>
    <property type="molecule type" value="Genomic_DNA"/>
</dbReference>